<evidence type="ECO:0000256" key="4">
    <source>
        <dbReference type="ARBA" id="ARBA00022454"/>
    </source>
</evidence>
<evidence type="ECO:0000313" key="19">
    <source>
        <dbReference type="EMBL" id="KAI6647087.1"/>
    </source>
</evidence>
<keyword evidence="5" id="KW-0488">Methylation</keyword>
<accession>A0AAV7JE93</accession>
<organism evidence="19 20">
    <name type="scientific">Oopsacas minuta</name>
    <dbReference type="NCBI Taxonomy" id="111878"/>
    <lineage>
        <taxon>Eukaryota</taxon>
        <taxon>Metazoa</taxon>
        <taxon>Porifera</taxon>
        <taxon>Hexactinellida</taxon>
        <taxon>Hexasterophora</taxon>
        <taxon>Lyssacinosida</taxon>
        <taxon>Leucopsacidae</taxon>
        <taxon>Oopsacas</taxon>
    </lineage>
</organism>
<keyword evidence="20" id="KW-1185">Reference proteome</keyword>
<evidence type="ECO:0000256" key="6">
    <source>
        <dbReference type="ARBA" id="ARBA00022499"/>
    </source>
</evidence>
<dbReference type="PANTHER" id="PTHR46557">
    <property type="entry name" value="SERINE/THREONINE-PROTEIN PHOSPHATASE 1 REGULATORY SUBUNIT 10-RELATED"/>
    <property type="match status" value="1"/>
</dbReference>
<evidence type="ECO:0000313" key="20">
    <source>
        <dbReference type="Proteomes" id="UP001165289"/>
    </source>
</evidence>
<feature type="compositionally biased region" description="Low complexity" evidence="16">
    <location>
        <begin position="279"/>
        <end position="301"/>
    </location>
</feature>
<keyword evidence="4" id="KW-0158">Chromosome</keyword>
<evidence type="ECO:0000256" key="12">
    <source>
        <dbReference type="ARBA" id="ARBA00023242"/>
    </source>
</evidence>
<dbReference type="GO" id="GO:0005634">
    <property type="term" value="C:nucleus"/>
    <property type="evidence" value="ECO:0007669"/>
    <property type="project" value="UniProtKB-SubCell"/>
</dbReference>
<protein>
    <recommendedName>
        <fullName evidence="3">Serine/threonine-protein phosphatase 1 regulatory subunit 10</fullName>
    </recommendedName>
</protein>
<dbReference type="PROSITE" id="PS50103">
    <property type="entry name" value="ZF_C3H1"/>
    <property type="match status" value="1"/>
</dbReference>
<evidence type="ECO:0000256" key="7">
    <source>
        <dbReference type="ARBA" id="ARBA00022553"/>
    </source>
</evidence>
<dbReference type="InterPro" id="IPR003617">
    <property type="entry name" value="TFIIS/CRSP70_N_sub"/>
</dbReference>
<dbReference type="EMBL" id="JAKMXF010000346">
    <property type="protein sequence ID" value="KAI6647087.1"/>
    <property type="molecule type" value="Genomic_DNA"/>
</dbReference>
<keyword evidence="6" id="KW-1017">Isopeptide bond</keyword>
<dbReference type="Pfam" id="PF08711">
    <property type="entry name" value="Med26"/>
    <property type="match status" value="1"/>
</dbReference>
<dbReference type="InterPro" id="IPR035441">
    <property type="entry name" value="TFIIS/LEDGF_dom_sf"/>
</dbReference>
<evidence type="ECO:0000259" key="17">
    <source>
        <dbReference type="PROSITE" id="PS50103"/>
    </source>
</evidence>
<dbReference type="GO" id="GO:0000785">
    <property type="term" value="C:chromatin"/>
    <property type="evidence" value="ECO:0007669"/>
    <property type="project" value="TreeGrafter"/>
</dbReference>
<proteinExistence type="predicted"/>
<keyword evidence="11" id="KW-0832">Ubl conjugation</keyword>
<dbReference type="Proteomes" id="UP001165289">
    <property type="component" value="Unassembled WGS sequence"/>
</dbReference>
<keyword evidence="10 15" id="KW-0862">Zinc</keyword>
<name>A0AAV7JE93_9METZ</name>
<dbReference type="GO" id="GO:0008270">
    <property type="term" value="F:zinc ion binding"/>
    <property type="evidence" value="ECO:0007669"/>
    <property type="project" value="UniProtKB-KW"/>
</dbReference>
<feature type="domain" description="TFIIS N-terminal" evidence="18">
    <location>
        <begin position="86"/>
        <end position="159"/>
    </location>
</feature>
<evidence type="ECO:0000256" key="13">
    <source>
        <dbReference type="ARBA" id="ARBA00093575"/>
    </source>
</evidence>
<sequence length="672" mass="76019">MDHTNFSSRSMILDNIYSDSPKELLCLLDPILGSTGCLRSANDVNLLVKYMEKSSFMVSQCIVISILRNTRAPSTLERFVESKGWAILSNWLKAARDRNEINYLIELIHVLMKFPQTIESLKQGNIGKIIKQLSKSDNYELQKISRNVLIKWKEFLKDNQTKGMINIGGEKYVGSFESAATDPISYTNLKTIQSVPNSFKKFTHSLTEFKPAKSIQRDATLKKVRNNSDLTMNAAPVGKIPKLSQPKYIAPNPDTTLNSPVSSTHCSKFYSSKHDNEKLFPSSSQNSNSRKHSFSSNKSSSVDSKKFSEAIFGSTNRRSSLKRFSNSLIPQRSYPERINDILEHTYSGHEIEIPNSTNVQSSIFNDEFDEHSGETLSSSNPLLRKHVTWAPDESLTQVRYIEFDEAEFTTIQIHGTFHDAILQEKRAERYALAHIFANDRMLALVQWTTPNLIDFLEPLVDSGSKSEESFTQATRERSVLALLFLTKDAAPDDPAEPDIEEILCFKEPRIIPQYEPGKEPILDTNSSTASPGKSKFATPIMLNPSDISTPIFNQIPPSMHNMPLLPIPAHFNFFHSNMPTLNQISCETTDQRPVSNQSNIPMLHSTDSHFVSSTNYGTNKLYPSVCRGNRYSSYHKTGFKNFKPRGRGKTNQLCQHYFKGYCKKGEACDYLH</sequence>
<evidence type="ECO:0000256" key="1">
    <source>
        <dbReference type="ARBA" id="ARBA00004123"/>
    </source>
</evidence>
<evidence type="ECO:0000256" key="8">
    <source>
        <dbReference type="ARBA" id="ARBA00022723"/>
    </source>
</evidence>
<gene>
    <name evidence="19" type="ORF">LOD99_8924</name>
</gene>
<evidence type="ECO:0000256" key="11">
    <source>
        <dbReference type="ARBA" id="ARBA00022843"/>
    </source>
</evidence>
<dbReference type="InterPro" id="IPR036855">
    <property type="entry name" value="Znf_CCCH_sf"/>
</dbReference>
<keyword evidence="7" id="KW-0597">Phosphoprotein</keyword>
<evidence type="ECO:0000256" key="9">
    <source>
        <dbReference type="ARBA" id="ARBA00022771"/>
    </source>
</evidence>
<keyword evidence="12 14" id="KW-0539">Nucleus</keyword>
<feature type="zinc finger region" description="C3H1-type" evidence="15">
    <location>
        <begin position="648"/>
        <end position="672"/>
    </location>
</feature>
<reference evidence="19 20" key="1">
    <citation type="journal article" date="2023" name="BMC Biol.">
        <title>The compact genome of the sponge Oopsacas minuta (Hexactinellida) is lacking key metazoan core genes.</title>
        <authorList>
            <person name="Santini S."/>
            <person name="Schenkelaars Q."/>
            <person name="Jourda C."/>
            <person name="Duchesne M."/>
            <person name="Belahbib H."/>
            <person name="Rocher C."/>
            <person name="Selva M."/>
            <person name="Riesgo A."/>
            <person name="Vervoort M."/>
            <person name="Leys S.P."/>
            <person name="Kodjabachian L."/>
            <person name="Le Bivic A."/>
            <person name="Borchiellini C."/>
            <person name="Claverie J.M."/>
            <person name="Renard E."/>
        </authorList>
    </citation>
    <scope>NUCLEOTIDE SEQUENCE [LARGE SCALE GENOMIC DNA]</scope>
    <source>
        <strain evidence="19">SPO-2</strain>
    </source>
</reference>
<keyword evidence="8 15" id="KW-0479">Metal-binding</keyword>
<feature type="domain" description="C3H1-type" evidence="17">
    <location>
        <begin position="648"/>
        <end position="672"/>
    </location>
</feature>
<dbReference type="Gene3D" id="1.20.930.10">
    <property type="entry name" value="Conserved domain common to transcription factors TFIIS, elongin A, CRSP70"/>
    <property type="match status" value="1"/>
</dbReference>
<dbReference type="GO" id="GO:0008157">
    <property type="term" value="F:protein phosphatase 1 binding"/>
    <property type="evidence" value="ECO:0007669"/>
    <property type="project" value="TreeGrafter"/>
</dbReference>
<dbReference type="SMART" id="SM00509">
    <property type="entry name" value="TFS2N"/>
    <property type="match status" value="1"/>
</dbReference>
<evidence type="ECO:0000256" key="15">
    <source>
        <dbReference type="PROSITE-ProRule" id="PRU00723"/>
    </source>
</evidence>
<evidence type="ECO:0000256" key="10">
    <source>
        <dbReference type="ARBA" id="ARBA00022833"/>
    </source>
</evidence>
<evidence type="ECO:0000256" key="2">
    <source>
        <dbReference type="ARBA" id="ARBA00004286"/>
    </source>
</evidence>
<feature type="region of interest" description="Disordered" evidence="16">
    <location>
        <begin position="277"/>
        <end position="301"/>
    </location>
</feature>
<dbReference type="AlphaFoldDB" id="A0AAV7JE93"/>
<comment type="caution">
    <text evidence="19">The sequence shown here is derived from an EMBL/GenBank/DDBJ whole genome shotgun (WGS) entry which is preliminary data.</text>
</comment>
<dbReference type="PROSITE" id="PS51319">
    <property type="entry name" value="TFIIS_N"/>
    <property type="match status" value="1"/>
</dbReference>
<evidence type="ECO:0000256" key="16">
    <source>
        <dbReference type="SAM" id="MobiDB-lite"/>
    </source>
</evidence>
<evidence type="ECO:0000256" key="14">
    <source>
        <dbReference type="PROSITE-ProRule" id="PRU00649"/>
    </source>
</evidence>
<keyword evidence="9 15" id="KW-0863">Zinc-finger</keyword>
<dbReference type="SUPFAM" id="SSF47676">
    <property type="entry name" value="Conserved domain common to transcription factors TFIIS, elongin A, CRSP70"/>
    <property type="match status" value="1"/>
</dbReference>
<comment type="subunit">
    <text evidence="13">Component of the PNUTS-PP1 complex (also named PTW/PP1 complex), composed of PPP1R10/PNUTS, TOX4, WDR82, and PPP1CA (or PPP1CB or PPP1CC).</text>
</comment>
<dbReference type="InterPro" id="IPR017923">
    <property type="entry name" value="TFIIS_N"/>
</dbReference>
<comment type="subcellular location">
    <subcellularLocation>
        <location evidence="2">Chromosome</location>
    </subcellularLocation>
    <subcellularLocation>
        <location evidence="1 14">Nucleus</location>
    </subcellularLocation>
</comment>
<evidence type="ECO:0000256" key="5">
    <source>
        <dbReference type="ARBA" id="ARBA00022481"/>
    </source>
</evidence>
<evidence type="ECO:0000259" key="18">
    <source>
        <dbReference type="PROSITE" id="PS51319"/>
    </source>
</evidence>
<evidence type="ECO:0000256" key="3">
    <source>
        <dbReference type="ARBA" id="ARBA00022330"/>
    </source>
</evidence>
<dbReference type="PANTHER" id="PTHR46557:SF1">
    <property type="entry name" value="SERINE_THREONINE-PROTEIN PHOSPHATASE 1 REGULATORY SUBUNIT 10"/>
    <property type="match status" value="1"/>
</dbReference>
<dbReference type="SUPFAM" id="SSF90229">
    <property type="entry name" value="CCCH zinc finger"/>
    <property type="match status" value="1"/>
</dbReference>
<dbReference type="InterPro" id="IPR000571">
    <property type="entry name" value="Znf_CCCH"/>
</dbReference>
<dbReference type="GO" id="GO:0072357">
    <property type="term" value="C:PTW/PP1 phosphatase complex"/>
    <property type="evidence" value="ECO:0007669"/>
    <property type="project" value="TreeGrafter"/>
</dbReference>